<protein>
    <recommendedName>
        <fullName evidence="5 9">Riboflavin synthase</fullName>
        <ecNumber evidence="4 9">2.5.1.9</ecNumber>
    </recommendedName>
</protein>
<dbReference type="InterPro" id="IPR023366">
    <property type="entry name" value="ATP_synth_asu-like_sf"/>
</dbReference>
<evidence type="ECO:0000313" key="13">
    <source>
        <dbReference type="Proteomes" id="UP000673394"/>
    </source>
</evidence>
<dbReference type="InterPro" id="IPR001783">
    <property type="entry name" value="Lumazine-bd"/>
</dbReference>
<evidence type="ECO:0000256" key="7">
    <source>
        <dbReference type="ARBA" id="ARBA00022679"/>
    </source>
</evidence>
<dbReference type="Gene3D" id="2.40.30.20">
    <property type="match status" value="2"/>
</dbReference>
<reference evidence="12 13" key="1">
    <citation type="submission" date="2021-04" db="EMBL/GenBank/DDBJ databases">
        <title>Paenibacillus sp. DLE-14 whole genome sequence.</title>
        <authorList>
            <person name="Ham Y.J."/>
        </authorList>
    </citation>
    <scope>NUCLEOTIDE SEQUENCE [LARGE SCALE GENOMIC DNA]</scope>
    <source>
        <strain evidence="12 13">DLE-14</strain>
    </source>
</reference>
<keyword evidence="7 12" id="KW-0808">Transferase</keyword>
<feature type="domain" description="Lumazine-binding" evidence="11">
    <location>
        <begin position="97"/>
        <end position="194"/>
    </location>
</feature>
<dbReference type="NCBIfam" id="NF006767">
    <property type="entry name" value="PRK09289.1"/>
    <property type="match status" value="1"/>
</dbReference>
<dbReference type="Proteomes" id="UP000673394">
    <property type="component" value="Unassembled WGS sequence"/>
</dbReference>
<evidence type="ECO:0000256" key="1">
    <source>
        <dbReference type="ARBA" id="ARBA00000968"/>
    </source>
</evidence>
<dbReference type="EC" id="2.5.1.9" evidence="4 9"/>
<dbReference type="NCBIfam" id="NF009566">
    <property type="entry name" value="PRK13020.1"/>
    <property type="match status" value="1"/>
</dbReference>
<keyword evidence="8" id="KW-0677">Repeat</keyword>
<dbReference type="PANTHER" id="PTHR21098">
    <property type="entry name" value="RIBOFLAVIN SYNTHASE ALPHA CHAIN"/>
    <property type="match status" value="1"/>
</dbReference>
<proteinExistence type="predicted"/>
<dbReference type="PANTHER" id="PTHR21098:SF12">
    <property type="entry name" value="RIBOFLAVIN SYNTHASE"/>
    <property type="match status" value="1"/>
</dbReference>
<evidence type="ECO:0000256" key="9">
    <source>
        <dbReference type="NCBIfam" id="TIGR00187"/>
    </source>
</evidence>
<dbReference type="SUPFAM" id="SSF63380">
    <property type="entry name" value="Riboflavin synthase domain-like"/>
    <property type="match status" value="2"/>
</dbReference>
<evidence type="ECO:0000256" key="6">
    <source>
        <dbReference type="ARBA" id="ARBA00022619"/>
    </source>
</evidence>
<comment type="catalytic activity">
    <reaction evidence="1">
        <text>2 6,7-dimethyl-8-(1-D-ribityl)lumazine + H(+) = 5-amino-6-(D-ribitylamino)uracil + riboflavin</text>
        <dbReference type="Rhea" id="RHEA:20772"/>
        <dbReference type="ChEBI" id="CHEBI:15378"/>
        <dbReference type="ChEBI" id="CHEBI:15934"/>
        <dbReference type="ChEBI" id="CHEBI:57986"/>
        <dbReference type="ChEBI" id="CHEBI:58201"/>
        <dbReference type="EC" id="2.5.1.9"/>
    </reaction>
</comment>
<evidence type="ECO:0000256" key="10">
    <source>
        <dbReference type="PROSITE-ProRule" id="PRU00524"/>
    </source>
</evidence>
<accession>A0ABS5CEY2</accession>
<comment type="function">
    <text evidence="2">Catalyzes the dismutation of two molecules of 6,7-dimethyl-8-ribityllumazine, resulting in the formation of riboflavin and 5-amino-6-(D-ribitylamino)uracil.</text>
</comment>
<dbReference type="RefSeq" id="WP_210659721.1">
    <property type="nucleotide sequence ID" value="NZ_JAGKSP010000006.1"/>
</dbReference>
<comment type="pathway">
    <text evidence="3">Cofactor biosynthesis; riboflavin biosynthesis; riboflavin from 2-hydroxy-3-oxobutyl phosphate and 5-amino-6-(D-ribitylamino)uracil: step 2/2.</text>
</comment>
<feature type="repeat" description="Lumazine-binding" evidence="10">
    <location>
        <begin position="1"/>
        <end position="96"/>
    </location>
</feature>
<sequence length="228" mass="24609">MFTGLIEEIGTLKKTHKQGEAMVLTIEAPHILKDAAIGDSISVNGVCLTVTELSSTVFTADVMPQTFRHTNLKDIRPGERVNLERAMQAGGRFGGHIVQGHIDGTGEVLSRENNVNAVVFTIRPHNSGLMRYVVPQGSITLDGISLTVVNASSNSFSVSIIPHTLRETALQMKQAGSVINVECDVLGKYVDHLLHFKGGSQVDDQRDNRAAEPKSSITAAFLAENGFM</sequence>
<evidence type="ECO:0000256" key="2">
    <source>
        <dbReference type="ARBA" id="ARBA00002803"/>
    </source>
</evidence>
<keyword evidence="13" id="KW-1185">Reference proteome</keyword>
<dbReference type="GO" id="GO:0004746">
    <property type="term" value="F:riboflavin synthase activity"/>
    <property type="evidence" value="ECO:0007669"/>
    <property type="project" value="UniProtKB-EC"/>
</dbReference>
<dbReference type="InterPro" id="IPR017938">
    <property type="entry name" value="Riboflavin_synthase-like_b-brl"/>
</dbReference>
<gene>
    <name evidence="12" type="primary">ribE</name>
    <name evidence="12" type="ORF">I8J30_16995</name>
</gene>
<dbReference type="NCBIfam" id="TIGR00187">
    <property type="entry name" value="ribE"/>
    <property type="match status" value="1"/>
</dbReference>
<comment type="caution">
    <text evidence="12">The sequence shown here is derived from an EMBL/GenBank/DDBJ whole genome shotgun (WGS) entry which is preliminary data.</text>
</comment>
<dbReference type="PROSITE" id="PS51177">
    <property type="entry name" value="LUMAZINE_BIND"/>
    <property type="match status" value="2"/>
</dbReference>
<dbReference type="CDD" id="cd00402">
    <property type="entry name" value="Riboflavin_synthase_like"/>
    <property type="match status" value="1"/>
</dbReference>
<evidence type="ECO:0000256" key="5">
    <source>
        <dbReference type="ARBA" id="ARBA00013950"/>
    </source>
</evidence>
<dbReference type="EMBL" id="JAGKSP010000006">
    <property type="protein sequence ID" value="MBP3964415.1"/>
    <property type="molecule type" value="Genomic_DNA"/>
</dbReference>
<dbReference type="InterPro" id="IPR026017">
    <property type="entry name" value="Lumazine-bd_dom"/>
</dbReference>
<evidence type="ECO:0000259" key="11">
    <source>
        <dbReference type="PROSITE" id="PS51177"/>
    </source>
</evidence>
<feature type="repeat" description="Lumazine-binding" evidence="10">
    <location>
        <begin position="97"/>
        <end position="194"/>
    </location>
</feature>
<evidence type="ECO:0000256" key="4">
    <source>
        <dbReference type="ARBA" id="ARBA00012827"/>
    </source>
</evidence>
<dbReference type="PIRSF" id="PIRSF000498">
    <property type="entry name" value="Riboflavin_syn_A"/>
    <property type="match status" value="1"/>
</dbReference>
<dbReference type="Pfam" id="PF00677">
    <property type="entry name" value="Lum_binding"/>
    <property type="match status" value="2"/>
</dbReference>
<evidence type="ECO:0000256" key="8">
    <source>
        <dbReference type="ARBA" id="ARBA00022737"/>
    </source>
</evidence>
<evidence type="ECO:0000313" key="12">
    <source>
        <dbReference type="EMBL" id="MBP3964415.1"/>
    </source>
</evidence>
<evidence type="ECO:0000256" key="3">
    <source>
        <dbReference type="ARBA" id="ARBA00004887"/>
    </source>
</evidence>
<feature type="domain" description="Lumazine-binding" evidence="11">
    <location>
        <begin position="1"/>
        <end position="96"/>
    </location>
</feature>
<keyword evidence="6" id="KW-0686">Riboflavin biosynthesis</keyword>
<name>A0ABS5CEY2_9BACL</name>
<organism evidence="12 13">
    <name type="scientific">Paenibacillus lignilyticus</name>
    <dbReference type="NCBI Taxonomy" id="1172615"/>
    <lineage>
        <taxon>Bacteria</taxon>
        <taxon>Bacillati</taxon>
        <taxon>Bacillota</taxon>
        <taxon>Bacilli</taxon>
        <taxon>Bacillales</taxon>
        <taxon>Paenibacillaceae</taxon>
        <taxon>Paenibacillus</taxon>
    </lineage>
</organism>